<dbReference type="Proteomes" id="UP001524318">
    <property type="component" value="Unassembled WGS sequence"/>
</dbReference>
<gene>
    <name evidence="1" type="ORF">NFC73_20545</name>
</gene>
<keyword evidence="2" id="KW-1185">Reference proteome</keyword>
<sequence length="187" mass="21087">MGEGIKTPTEQPSVRASPEILSAWHHHKNLITRFGRSGVRKAFHNAGIITWRWYDQFNHFTAATDTYDSLTADQPRHTKSHALIAASLYPSTVALTALIASPYWARIAHSREPKRFLERISMEITEGWTPTGGSDPLRHWMTEDWLPGFLGPDTVHQIPDRHPKVRTPKTGLGTPGDQTFFDLPQLG</sequence>
<comment type="caution">
    <text evidence="1">The sequence shown here is derived from an EMBL/GenBank/DDBJ whole genome shotgun (WGS) entry which is preliminary data.</text>
</comment>
<protein>
    <submittedName>
        <fullName evidence="1">Uncharacterized protein</fullName>
    </submittedName>
</protein>
<evidence type="ECO:0000313" key="2">
    <source>
        <dbReference type="Proteomes" id="UP001524318"/>
    </source>
</evidence>
<evidence type="ECO:0000313" key="1">
    <source>
        <dbReference type="EMBL" id="MCP9002093.1"/>
    </source>
</evidence>
<name>A0ABT1LUD0_9MICC</name>
<organism evidence="1 2">
    <name type="scientific">Pseudarthrobacter humi</name>
    <dbReference type="NCBI Taxonomy" id="2952523"/>
    <lineage>
        <taxon>Bacteria</taxon>
        <taxon>Bacillati</taxon>
        <taxon>Actinomycetota</taxon>
        <taxon>Actinomycetes</taxon>
        <taxon>Micrococcales</taxon>
        <taxon>Micrococcaceae</taxon>
        <taxon>Pseudarthrobacter</taxon>
    </lineage>
</organism>
<reference evidence="1 2" key="1">
    <citation type="submission" date="2022-06" db="EMBL/GenBank/DDBJ databases">
        <title>Pseudarthrobacter sp. strain RMG13 Genome sequencing and assembly.</title>
        <authorList>
            <person name="Kim I."/>
        </authorList>
    </citation>
    <scope>NUCLEOTIDE SEQUENCE [LARGE SCALE GENOMIC DNA]</scope>
    <source>
        <strain evidence="1 2">RMG13</strain>
    </source>
</reference>
<dbReference type="EMBL" id="JANCLV010000032">
    <property type="protein sequence ID" value="MCP9002093.1"/>
    <property type="molecule type" value="Genomic_DNA"/>
</dbReference>
<accession>A0ABT1LUD0</accession>
<proteinExistence type="predicted"/>
<dbReference type="RefSeq" id="WP_254753306.1">
    <property type="nucleotide sequence ID" value="NZ_JANCLV010000032.1"/>
</dbReference>